<evidence type="ECO:0000256" key="8">
    <source>
        <dbReference type="SAM" id="SignalP"/>
    </source>
</evidence>
<evidence type="ECO:0000256" key="4">
    <source>
        <dbReference type="ARBA" id="ARBA00022692"/>
    </source>
</evidence>
<evidence type="ECO:0000256" key="3">
    <source>
        <dbReference type="ARBA" id="ARBA00022452"/>
    </source>
</evidence>
<evidence type="ECO:0000256" key="7">
    <source>
        <dbReference type="ARBA" id="ARBA00023237"/>
    </source>
</evidence>
<keyword evidence="6" id="KW-0472">Membrane</keyword>
<keyword evidence="5 8" id="KW-0732">Signal</keyword>
<evidence type="ECO:0000256" key="5">
    <source>
        <dbReference type="ARBA" id="ARBA00022729"/>
    </source>
</evidence>
<sequence>MVNLTIYFCSVLLLLVSLLINRAQATGFNFWESSTLNTSLANANGASARDASVQAMVPASITQLNQPMVNANVTHYGVSTDYDIFNQQSHYEVANPIPSGFFSMPISEHWFFGVGIASRAAADISVPSIPLVHPNETRIQPITVSIAPTVAYKFNNLSVAVTGEYIVANGHLESTKCFLGMCNEQQTDYQTSGFGSAISATWQANDWLSVAATHRFETDFGDQHLLFELPSITSGYINIKLNQQLNWDSSYSYSRWHNKGISFAEYHDILGLFQGFQNSKRFATGLEYQVERWFFRAGFSIDEAIDMQGGNDKRYRLGVGYHFSPNLQLNIAAFKEDYATKQFSAGEINLVEVQNKGNGYSLGISYQL</sequence>
<dbReference type="Gene3D" id="2.40.160.60">
    <property type="entry name" value="Outer membrane protein transport protein (OMPP1/FadL/TodX)"/>
    <property type="match status" value="1"/>
</dbReference>
<comment type="caution">
    <text evidence="9">The sequence shown here is derived from an EMBL/GenBank/DDBJ whole genome shotgun (WGS) entry which is preliminary data.</text>
</comment>
<evidence type="ECO:0000313" key="10">
    <source>
        <dbReference type="Proteomes" id="UP001139333"/>
    </source>
</evidence>
<evidence type="ECO:0000256" key="2">
    <source>
        <dbReference type="ARBA" id="ARBA00008163"/>
    </source>
</evidence>
<evidence type="ECO:0000313" key="9">
    <source>
        <dbReference type="EMBL" id="MCL1144016.1"/>
    </source>
</evidence>
<organism evidence="9 10">
    <name type="scientific">Shewanella gaetbuli</name>
    <dbReference type="NCBI Taxonomy" id="220752"/>
    <lineage>
        <taxon>Bacteria</taxon>
        <taxon>Pseudomonadati</taxon>
        <taxon>Pseudomonadota</taxon>
        <taxon>Gammaproteobacteria</taxon>
        <taxon>Alteromonadales</taxon>
        <taxon>Shewanellaceae</taxon>
        <taxon>Shewanella</taxon>
    </lineage>
</organism>
<dbReference type="SUPFAM" id="SSF56935">
    <property type="entry name" value="Porins"/>
    <property type="match status" value="1"/>
</dbReference>
<feature type="chain" id="PRO_5040853903" evidence="8">
    <location>
        <begin position="26"/>
        <end position="368"/>
    </location>
</feature>
<dbReference type="AlphaFoldDB" id="A0A9X2CLC3"/>
<dbReference type="GO" id="GO:0009279">
    <property type="term" value="C:cell outer membrane"/>
    <property type="evidence" value="ECO:0007669"/>
    <property type="project" value="UniProtKB-SubCell"/>
</dbReference>
<protein>
    <submittedName>
        <fullName evidence="9">Outer membrane protein transport protein</fullName>
    </submittedName>
</protein>
<dbReference type="PANTHER" id="PTHR35093:SF8">
    <property type="entry name" value="OUTER MEMBRANE PROTEIN NMB0088-RELATED"/>
    <property type="match status" value="1"/>
</dbReference>
<dbReference type="Pfam" id="PF03349">
    <property type="entry name" value="Toluene_X"/>
    <property type="match status" value="2"/>
</dbReference>
<keyword evidence="4" id="KW-0812">Transmembrane</keyword>
<gene>
    <name evidence="9" type="ORF">L2672_15150</name>
</gene>
<keyword evidence="7" id="KW-0998">Cell outer membrane</keyword>
<dbReference type="RefSeq" id="WP_248996685.1">
    <property type="nucleotide sequence ID" value="NZ_JAKIKP010000014.1"/>
</dbReference>
<feature type="signal peptide" evidence="8">
    <location>
        <begin position="1"/>
        <end position="25"/>
    </location>
</feature>
<reference evidence="9" key="1">
    <citation type="submission" date="2022-01" db="EMBL/GenBank/DDBJ databases">
        <title>Whole genome-based taxonomy of the Shewanellaceae.</title>
        <authorList>
            <person name="Martin-Rodriguez A.J."/>
        </authorList>
    </citation>
    <scope>NUCLEOTIDE SEQUENCE</scope>
    <source>
        <strain evidence="9">DSM 16422</strain>
    </source>
</reference>
<comment type="subcellular location">
    <subcellularLocation>
        <location evidence="1">Cell outer membrane</location>
        <topology evidence="1">Multi-pass membrane protein</topology>
    </subcellularLocation>
</comment>
<comment type="similarity">
    <text evidence="2">Belongs to the OmpP1/FadL family.</text>
</comment>
<dbReference type="PANTHER" id="PTHR35093">
    <property type="entry name" value="OUTER MEMBRANE PROTEIN NMB0088-RELATED"/>
    <property type="match status" value="1"/>
</dbReference>
<name>A0A9X2CLC3_9GAMM</name>
<proteinExistence type="inferred from homology"/>
<keyword evidence="10" id="KW-1185">Reference proteome</keyword>
<dbReference type="InterPro" id="IPR005017">
    <property type="entry name" value="OMPP1/FadL/TodX"/>
</dbReference>
<evidence type="ECO:0000256" key="6">
    <source>
        <dbReference type="ARBA" id="ARBA00023136"/>
    </source>
</evidence>
<accession>A0A9X2CLC3</accession>
<dbReference type="Proteomes" id="UP001139333">
    <property type="component" value="Unassembled WGS sequence"/>
</dbReference>
<dbReference type="GO" id="GO:0015483">
    <property type="term" value="F:long-chain fatty acid transporting porin activity"/>
    <property type="evidence" value="ECO:0007669"/>
    <property type="project" value="TreeGrafter"/>
</dbReference>
<evidence type="ECO:0000256" key="1">
    <source>
        <dbReference type="ARBA" id="ARBA00004571"/>
    </source>
</evidence>
<dbReference type="EMBL" id="JAKIKP010000014">
    <property type="protein sequence ID" value="MCL1144016.1"/>
    <property type="molecule type" value="Genomic_DNA"/>
</dbReference>
<keyword evidence="3" id="KW-1134">Transmembrane beta strand</keyword>